<dbReference type="RefSeq" id="WP_106534877.1">
    <property type="nucleotide sequence ID" value="NZ_PYAT01000023.1"/>
</dbReference>
<dbReference type="Proteomes" id="UP000242682">
    <property type="component" value="Unassembled WGS sequence"/>
</dbReference>
<evidence type="ECO:0000313" key="3">
    <source>
        <dbReference type="Proteomes" id="UP000242682"/>
    </source>
</evidence>
<name>A0A2P8FSW3_9BACL</name>
<dbReference type="AlphaFoldDB" id="A0A2P8FSW3"/>
<dbReference type="InterPro" id="IPR024515">
    <property type="entry name" value="DUF3397"/>
</dbReference>
<accession>A0A2P8FSW3</accession>
<evidence type="ECO:0000313" key="2">
    <source>
        <dbReference type="EMBL" id="PSL24820.1"/>
    </source>
</evidence>
<feature type="transmembrane region" description="Helical" evidence="1">
    <location>
        <begin position="63"/>
        <end position="80"/>
    </location>
</feature>
<comment type="caution">
    <text evidence="2">The sequence shown here is derived from an EMBL/GenBank/DDBJ whole genome shotgun (WGS) entry which is preliminary data.</text>
</comment>
<feature type="transmembrane region" description="Helical" evidence="1">
    <location>
        <begin position="100"/>
        <end position="121"/>
    </location>
</feature>
<organism evidence="2 3">
    <name type="scientific">Planomicrobium soli</name>
    <dbReference type="NCBI Taxonomy" id="1176648"/>
    <lineage>
        <taxon>Bacteria</taxon>
        <taxon>Bacillati</taxon>
        <taxon>Bacillota</taxon>
        <taxon>Bacilli</taxon>
        <taxon>Bacillales</taxon>
        <taxon>Caryophanaceae</taxon>
        <taxon>Planomicrobium</taxon>
    </lineage>
</organism>
<feature type="transmembrane region" description="Helical" evidence="1">
    <location>
        <begin position="6"/>
        <end position="25"/>
    </location>
</feature>
<sequence>MTIIQTLGAVFIFAPFIAFILIFFAARKTLNRRAFEVAADFTTLLLFFAIPVMIYAIWNYEASAVVCFIAILLAIGFLIVEWKKTKEIKVLAYFRKTWRLYFLVLTFAYFIIWIAGFAFTVSEFLLDSF</sequence>
<dbReference type="OrthoDB" id="2353183at2"/>
<keyword evidence="1" id="KW-0472">Membrane</keyword>
<reference evidence="2 3" key="1">
    <citation type="submission" date="2018-03" db="EMBL/GenBank/DDBJ databases">
        <title>Genomic Encyclopedia of Type Strains, Phase III (KMG-III): the genomes of soil and plant-associated and newly described type strains.</title>
        <authorList>
            <person name="Whitman W."/>
        </authorList>
    </citation>
    <scope>NUCLEOTIDE SEQUENCE [LARGE SCALE GENOMIC DNA]</scope>
    <source>
        <strain evidence="2 3">CGMCC 1.12259</strain>
    </source>
</reference>
<keyword evidence="3" id="KW-1185">Reference proteome</keyword>
<protein>
    <submittedName>
        <fullName evidence="2">Uncharacterized protein DUF3397</fullName>
    </submittedName>
</protein>
<gene>
    <name evidence="2" type="ORF">B0H99_1235</name>
</gene>
<dbReference type="Pfam" id="PF11877">
    <property type="entry name" value="DUF3397"/>
    <property type="match status" value="1"/>
</dbReference>
<keyword evidence="1" id="KW-0812">Transmembrane</keyword>
<keyword evidence="1" id="KW-1133">Transmembrane helix</keyword>
<dbReference type="EMBL" id="PYAT01000023">
    <property type="protein sequence ID" value="PSL24820.1"/>
    <property type="molecule type" value="Genomic_DNA"/>
</dbReference>
<feature type="transmembrane region" description="Helical" evidence="1">
    <location>
        <begin position="37"/>
        <end position="57"/>
    </location>
</feature>
<proteinExistence type="predicted"/>
<evidence type="ECO:0000256" key="1">
    <source>
        <dbReference type="SAM" id="Phobius"/>
    </source>
</evidence>